<evidence type="ECO:0000313" key="5">
    <source>
        <dbReference type="EMBL" id="TFD94118.1"/>
    </source>
</evidence>
<dbReference type="Pfam" id="PF13377">
    <property type="entry name" value="Peripla_BP_3"/>
    <property type="match status" value="1"/>
</dbReference>
<dbReference type="EMBL" id="SOHM01000007">
    <property type="protein sequence ID" value="TFD94118.1"/>
    <property type="molecule type" value="Genomic_DNA"/>
</dbReference>
<keyword evidence="3" id="KW-0804">Transcription</keyword>
<dbReference type="GO" id="GO:0003700">
    <property type="term" value="F:DNA-binding transcription factor activity"/>
    <property type="evidence" value="ECO:0007669"/>
    <property type="project" value="TreeGrafter"/>
</dbReference>
<dbReference type="PANTHER" id="PTHR30146">
    <property type="entry name" value="LACI-RELATED TRANSCRIPTIONAL REPRESSOR"/>
    <property type="match status" value="1"/>
</dbReference>
<comment type="caution">
    <text evidence="5">The sequence shown here is derived from an EMBL/GenBank/DDBJ whole genome shotgun (WGS) entry which is preliminary data.</text>
</comment>
<evidence type="ECO:0000259" key="4">
    <source>
        <dbReference type="PROSITE" id="PS50932"/>
    </source>
</evidence>
<sequence length="360" mass="39069">MNASASAQGKRPTVKDVAEIAGVSWATVSNVLHDHPNVRAATRARVEAAIEQLGYQPSSAGRELRGAPSRLLALAIPDIESPYFSHLAHAIISYAESLRYTVLINVTGGRINRERLAVRAYSERSVQGTIFSPLALELDEVEALRGGFPIVILGEHLREGRIDHVAIDNVTAAQELTDHLISTGRRRIAFMGYQPHSSAGTGDLRLQGYRQSLANAGIDLDDRFIIETDHYTHQEGEARSRQMIADGLDVDGIVCGNDLLAVGALRQFRLLGVRVPEDIALVGFDDTPDGRYCWPSLTTISPNKALIAKSAVDALIARIDDADRPPSQIVVPHSLIVRDSSATQIRDRVARGPSRVAETG</sequence>
<dbReference type="InterPro" id="IPR028082">
    <property type="entry name" value="Peripla_BP_I"/>
</dbReference>
<reference evidence="5 6" key="1">
    <citation type="submission" date="2019-03" db="EMBL/GenBank/DDBJ databases">
        <title>Genomics of glacier-inhabiting Cryobacterium strains.</title>
        <authorList>
            <person name="Liu Q."/>
            <person name="Xin Y.-H."/>
        </authorList>
    </citation>
    <scope>NUCLEOTIDE SEQUENCE [LARGE SCALE GENOMIC DNA]</scope>
    <source>
        <strain evidence="5 6">Sr59</strain>
    </source>
</reference>
<dbReference type="Proteomes" id="UP000298468">
    <property type="component" value="Unassembled WGS sequence"/>
</dbReference>
<dbReference type="InterPro" id="IPR010982">
    <property type="entry name" value="Lambda_DNA-bd_dom_sf"/>
</dbReference>
<accession>A0A4R9BZY3</accession>
<dbReference type="SMART" id="SM00354">
    <property type="entry name" value="HTH_LACI"/>
    <property type="match status" value="1"/>
</dbReference>
<dbReference type="InterPro" id="IPR000843">
    <property type="entry name" value="HTH_LacI"/>
</dbReference>
<keyword evidence="2" id="KW-0238">DNA-binding</keyword>
<dbReference type="Gene3D" id="1.10.260.40">
    <property type="entry name" value="lambda repressor-like DNA-binding domains"/>
    <property type="match status" value="1"/>
</dbReference>
<proteinExistence type="predicted"/>
<dbReference type="CDD" id="cd06267">
    <property type="entry name" value="PBP1_LacI_sugar_binding-like"/>
    <property type="match status" value="1"/>
</dbReference>
<evidence type="ECO:0000256" key="1">
    <source>
        <dbReference type="ARBA" id="ARBA00023015"/>
    </source>
</evidence>
<dbReference type="SUPFAM" id="SSF47413">
    <property type="entry name" value="lambda repressor-like DNA-binding domains"/>
    <property type="match status" value="1"/>
</dbReference>
<dbReference type="RefSeq" id="WP_134639541.1">
    <property type="nucleotide sequence ID" value="NZ_SOHM01000007.1"/>
</dbReference>
<organism evidence="5 6">
    <name type="scientific">Cryobacterium lactosi</name>
    <dbReference type="NCBI Taxonomy" id="1259202"/>
    <lineage>
        <taxon>Bacteria</taxon>
        <taxon>Bacillati</taxon>
        <taxon>Actinomycetota</taxon>
        <taxon>Actinomycetes</taxon>
        <taxon>Micrococcales</taxon>
        <taxon>Microbacteriaceae</taxon>
        <taxon>Cryobacterium</taxon>
    </lineage>
</organism>
<gene>
    <name evidence="5" type="ORF">E3T61_03785</name>
</gene>
<dbReference type="AlphaFoldDB" id="A0A4R9BZY3"/>
<feature type="domain" description="HTH lacI-type" evidence="4">
    <location>
        <begin position="12"/>
        <end position="66"/>
    </location>
</feature>
<dbReference type="OrthoDB" id="2854648at2"/>
<dbReference type="InterPro" id="IPR046335">
    <property type="entry name" value="LacI/GalR-like_sensor"/>
</dbReference>
<name>A0A4R9BZY3_9MICO</name>
<dbReference type="Pfam" id="PF00356">
    <property type="entry name" value="LacI"/>
    <property type="match status" value="1"/>
</dbReference>
<keyword evidence="6" id="KW-1185">Reference proteome</keyword>
<dbReference type="PROSITE" id="PS50932">
    <property type="entry name" value="HTH_LACI_2"/>
    <property type="match status" value="1"/>
</dbReference>
<keyword evidence="1" id="KW-0805">Transcription regulation</keyword>
<dbReference type="CDD" id="cd01392">
    <property type="entry name" value="HTH_LacI"/>
    <property type="match status" value="1"/>
</dbReference>
<dbReference type="SUPFAM" id="SSF53822">
    <property type="entry name" value="Periplasmic binding protein-like I"/>
    <property type="match status" value="1"/>
</dbReference>
<protein>
    <submittedName>
        <fullName evidence="5">LacI family transcriptional regulator</fullName>
    </submittedName>
</protein>
<dbReference type="PROSITE" id="PS00356">
    <property type="entry name" value="HTH_LACI_1"/>
    <property type="match status" value="1"/>
</dbReference>
<dbReference type="GO" id="GO:0000976">
    <property type="term" value="F:transcription cis-regulatory region binding"/>
    <property type="evidence" value="ECO:0007669"/>
    <property type="project" value="TreeGrafter"/>
</dbReference>
<dbReference type="Gene3D" id="3.40.50.2300">
    <property type="match status" value="2"/>
</dbReference>
<evidence type="ECO:0000256" key="3">
    <source>
        <dbReference type="ARBA" id="ARBA00023163"/>
    </source>
</evidence>
<dbReference type="PANTHER" id="PTHR30146:SF109">
    <property type="entry name" value="HTH-TYPE TRANSCRIPTIONAL REGULATOR GALS"/>
    <property type="match status" value="1"/>
</dbReference>
<evidence type="ECO:0000256" key="2">
    <source>
        <dbReference type="ARBA" id="ARBA00023125"/>
    </source>
</evidence>
<evidence type="ECO:0000313" key="6">
    <source>
        <dbReference type="Proteomes" id="UP000298468"/>
    </source>
</evidence>